<evidence type="ECO:0008006" key="5">
    <source>
        <dbReference type="Google" id="ProtNLM"/>
    </source>
</evidence>
<accession>A0A7M3DWB1</accession>
<evidence type="ECO:0000313" key="3">
    <source>
        <dbReference type="EMBL" id="TAY52974.1"/>
    </source>
</evidence>
<dbReference type="InterPro" id="IPR041191">
    <property type="entry name" value="pPIWI_RE_Y"/>
</dbReference>
<gene>
    <name evidence="3" type="ORF">ELH90_15735</name>
</gene>
<evidence type="ECO:0000259" key="2">
    <source>
        <dbReference type="Pfam" id="PF18156"/>
    </source>
</evidence>
<dbReference type="RefSeq" id="WP_130716745.1">
    <property type="nucleotide sequence ID" value="NZ_SIOP01000001.1"/>
</dbReference>
<dbReference type="Pfam" id="PF18156">
    <property type="entry name" value="pPIWI_RE_Y"/>
    <property type="match status" value="1"/>
</dbReference>
<feature type="domain" description="pPIWI-RE three-gene island" evidence="2">
    <location>
        <begin position="24"/>
        <end position="155"/>
    </location>
</feature>
<dbReference type="InterPro" id="IPR040828">
    <property type="entry name" value="pPIWI_RE_REase"/>
</dbReference>
<reference evidence="3 4" key="1">
    <citation type="submission" date="2019-02" db="EMBL/GenBank/DDBJ databases">
        <title>The genomic architecture of introgression among sibling species of bacteria.</title>
        <authorList>
            <person name="Cavassim M.I.A."/>
            <person name="Moeskjaer S."/>
            <person name="Moslemi C."/>
            <person name="Fields B."/>
            <person name="Bachmann A."/>
            <person name="Vilhjalmsson B."/>
            <person name="Schierup M.H."/>
            <person name="Young J.P.W."/>
            <person name="Andersen S.U."/>
        </authorList>
    </citation>
    <scope>NUCLEOTIDE SEQUENCE [LARGE SCALE GENOMIC DNA]</scope>
    <source>
        <strain evidence="3 4">SM135B</strain>
    </source>
</reference>
<dbReference type="EMBL" id="SIOP01000001">
    <property type="protein sequence ID" value="TAY52974.1"/>
    <property type="molecule type" value="Genomic_DNA"/>
</dbReference>
<evidence type="ECO:0000259" key="1">
    <source>
        <dbReference type="Pfam" id="PF18154"/>
    </source>
</evidence>
<dbReference type="AlphaFoldDB" id="A0A7M3DWB1"/>
<protein>
    <recommendedName>
        <fullName evidence="5">REase associating with pPIWI RE domain-containing protein</fullName>
    </recommendedName>
</protein>
<proteinExistence type="predicted"/>
<comment type="caution">
    <text evidence="3">The sequence shown here is derived from an EMBL/GenBank/DDBJ whole genome shotgun (WGS) entry which is preliminary data.</text>
</comment>
<sequence length="363" mass="40259">MLQASVAVRLTARGLVDAFQMLKSSRDVFSPGPELPTTLRRAMALVSAVAMREGYPFDIASQINAFTVMTGRPVKTWGPASFTECDERDAILLDTGYGVPTAECFDLAELRTEDDIREDLFHERLRSALRGLPAKHAASLYREVRQDIVRRPVRTRSEVLSFAQSNPELAGEIPGFFKQLPASATDGHILRLCGHCQAPLFPSSDRRAFPMGRCAVRECRMAYPDPVMGSEHDVASPSDWRIADPAIMTFWVGPGLPEIKLYDELRAIRDDVELYPVMDMADVGIGGLAVGVDIKSYSSAAVLGERFSRDIGGLRAFKRRIVAVPDFWISIDRDYLKTAARVSSLKDGIEFLSVGQVVREFTR</sequence>
<name>A0A7M3DWB1_RHILE</name>
<feature type="domain" description="REase associating with pPIWI RE" evidence="1">
    <location>
        <begin position="255"/>
        <end position="360"/>
    </location>
</feature>
<organism evidence="3 4">
    <name type="scientific">Rhizobium leguminosarum</name>
    <dbReference type="NCBI Taxonomy" id="384"/>
    <lineage>
        <taxon>Bacteria</taxon>
        <taxon>Pseudomonadati</taxon>
        <taxon>Pseudomonadota</taxon>
        <taxon>Alphaproteobacteria</taxon>
        <taxon>Hyphomicrobiales</taxon>
        <taxon>Rhizobiaceae</taxon>
        <taxon>Rhizobium/Agrobacterium group</taxon>
        <taxon>Rhizobium</taxon>
    </lineage>
</organism>
<evidence type="ECO:0000313" key="4">
    <source>
        <dbReference type="Proteomes" id="UP000292974"/>
    </source>
</evidence>
<dbReference type="Pfam" id="PF18154">
    <property type="entry name" value="pPIWI_RE_REase"/>
    <property type="match status" value="1"/>
</dbReference>
<dbReference type="Proteomes" id="UP000292974">
    <property type="component" value="Unassembled WGS sequence"/>
</dbReference>